<organism evidence="1 2">
    <name type="scientific">Morganella psychrotolerans</name>
    <dbReference type="NCBI Taxonomy" id="368603"/>
    <lineage>
        <taxon>Bacteria</taxon>
        <taxon>Pseudomonadati</taxon>
        <taxon>Pseudomonadota</taxon>
        <taxon>Gammaproteobacteria</taxon>
        <taxon>Enterobacterales</taxon>
        <taxon>Morganellaceae</taxon>
        <taxon>Morganella</taxon>
    </lineage>
</organism>
<comment type="caution">
    <text evidence="1">The sequence shown here is derived from an EMBL/GenBank/DDBJ whole genome shotgun (WGS) entry which is preliminary data.</text>
</comment>
<evidence type="ECO:0008006" key="3">
    <source>
        <dbReference type="Google" id="ProtNLM"/>
    </source>
</evidence>
<evidence type="ECO:0000313" key="1">
    <source>
        <dbReference type="EMBL" id="OBU11231.1"/>
    </source>
</evidence>
<dbReference type="EMBL" id="LZEX01000001">
    <property type="protein sequence ID" value="OBU11231.1"/>
    <property type="molecule type" value="Genomic_DNA"/>
</dbReference>
<sequence length="348" mass="40016">MVVILIAGIVSCNVNAGPPVLSENKINFVNVPVPECYTPVEPVLSLAPYSTIDTYYRAANKIKGQRDVMFYKQMYVLGRKAADSGHWKAQLMMAELYLRRKNPSYYVEFNPQQARVYLDILMRQNVAKSFALMVENRRLYKDVKTPQSAFLFQAAALGDPESMVSVAKIFQTVKRFDDANKLLSCTLKYDGGGAALDDLATDVVFHAGKNMQEWNKGFSYYLAAAKSGYIDALSGIMFYDDRDFRPRFKYYYFTNPEYARRMHTLMVLADPLFYHDDISQKGKKRRVQGNDNYSYPNLNKVLPFPPVKNLPPWNDDITILLSDEDKRDYQTDYDYKRLAKEIQVDGLL</sequence>
<name>A0A1B8HPQ4_9GAMM</name>
<reference evidence="1 2" key="1">
    <citation type="submission" date="2016-06" db="EMBL/GenBank/DDBJ databases">
        <authorList>
            <person name="Kjaerup R.B."/>
            <person name="Dalgaard T.S."/>
            <person name="Juul-Madsen H.R."/>
        </authorList>
    </citation>
    <scope>NUCLEOTIDE SEQUENCE [LARGE SCALE GENOMIC DNA]</scope>
    <source>
        <strain evidence="1 2">GCSL-Mp3</strain>
    </source>
</reference>
<protein>
    <recommendedName>
        <fullName evidence="3">Sel1 repeat family protein</fullName>
    </recommendedName>
</protein>
<dbReference type="Gene3D" id="1.25.40.10">
    <property type="entry name" value="Tetratricopeptide repeat domain"/>
    <property type="match status" value="1"/>
</dbReference>
<gene>
    <name evidence="1" type="ORF">AYY17_00255</name>
</gene>
<dbReference type="AlphaFoldDB" id="A0A1B8HPQ4"/>
<dbReference type="SUPFAM" id="SSF81901">
    <property type="entry name" value="HCP-like"/>
    <property type="match status" value="1"/>
</dbReference>
<evidence type="ECO:0000313" key="2">
    <source>
        <dbReference type="Proteomes" id="UP000092247"/>
    </source>
</evidence>
<accession>A0A1B8HPQ4</accession>
<dbReference type="InterPro" id="IPR011990">
    <property type="entry name" value="TPR-like_helical_dom_sf"/>
</dbReference>
<dbReference type="Proteomes" id="UP000092247">
    <property type="component" value="Unassembled WGS sequence"/>
</dbReference>
<proteinExistence type="predicted"/>